<dbReference type="OrthoDB" id="434619at2759"/>
<protein>
    <recommendedName>
        <fullName evidence="5">Band 7 domain-containing protein</fullName>
    </recommendedName>
</protein>
<dbReference type="FunFam" id="3.30.479.30:FF:000008">
    <property type="entry name" value="Stomatin-like protein 2, mitochondrial"/>
    <property type="match status" value="1"/>
</dbReference>
<comment type="subcellular location">
    <subcellularLocation>
        <location evidence="1">Mitochondrion</location>
    </subcellularLocation>
</comment>
<evidence type="ECO:0000313" key="8">
    <source>
        <dbReference type="Proteomes" id="UP000006727"/>
    </source>
</evidence>
<comment type="similarity">
    <text evidence="2">Belongs to the band 7/mec-2 family.</text>
</comment>
<name>A0A2K1JGH9_PHYPA</name>
<dbReference type="STRING" id="3218.A0A2K1JGH9"/>
<dbReference type="InterPro" id="IPR001972">
    <property type="entry name" value="Stomatin_HflK_fam"/>
</dbReference>
<dbReference type="EnsemblPlants" id="Pp3c14_5440V3.2">
    <property type="protein sequence ID" value="Pp3c14_5440V3.2"/>
    <property type="gene ID" value="Pp3c14_5440"/>
</dbReference>
<dbReference type="GO" id="GO:0007005">
    <property type="term" value="P:mitochondrion organization"/>
    <property type="evidence" value="ECO:0000318"/>
    <property type="project" value="GO_Central"/>
</dbReference>
<evidence type="ECO:0000256" key="4">
    <source>
        <dbReference type="SAM" id="MobiDB-lite"/>
    </source>
</evidence>
<dbReference type="InterPro" id="IPR050710">
    <property type="entry name" value="Band7/mec-2_domain"/>
</dbReference>
<dbReference type="Gene3D" id="3.30.479.30">
    <property type="entry name" value="Band 7 domain"/>
    <property type="match status" value="1"/>
</dbReference>
<keyword evidence="8" id="KW-1185">Reference proteome</keyword>
<feature type="domain" description="Band 7" evidence="5">
    <location>
        <begin position="85"/>
        <end position="243"/>
    </location>
</feature>
<evidence type="ECO:0000256" key="1">
    <source>
        <dbReference type="ARBA" id="ARBA00004173"/>
    </source>
</evidence>
<dbReference type="AlphaFoldDB" id="A0A2K1JGH9"/>
<reference evidence="7" key="3">
    <citation type="submission" date="2020-12" db="UniProtKB">
        <authorList>
            <consortium name="EnsemblPlants"/>
        </authorList>
    </citation>
    <scope>IDENTIFICATION</scope>
</reference>
<evidence type="ECO:0000259" key="5">
    <source>
        <dbReference type="SMART" id="SM00244"/>
    </source>
</evidence>
<dbReference type="Gramene" id="Pp3c14_5440V3.2">
    <property type="protein sequence ID" value="Pp3c14_5440V3.2"/>
    <property type="gene ID" value="Pp3c14_5440"/>
</dbReference>
<dbReference type="GO" id="GO:0016020">
    <property type="term" value="C:membrane"/>
    <property type="evidence" value="ECO:0007669"/>
    <property type="project" value="InterPro"/>
</dbReference>
<organism evidence="6">
    <name type="scientific">Physcomitrium patens</name>
    <name type="common">Spreading-leaved earth moss</name>
    <name type="synonym">Physcomitrella patens</name>
    <dbReference type="NCBI Taxonomy" id="3218"/>
    <lineage>
        <taxon>Eukaryota</taxon>
        <taxon>Viridiplantae</taxon>
        <taxon>Streptophyta</taxon>
        <taxon>Embryophyta</taxon>
        <taxon>Bryophyta</taxon>
        <taxon>Bryophytina</taxon>
        <taxon>Bryopsida</taxon>
        <taxon>Funariidae</taxon>
        <taxon>Funariales</taxon>
        <taxon>Funariaceae</taxon>
        <taxon>Physcomitrium</taxon>
    </lineage>
</organism>
<dbReference type="InterPro" id="IPR036013">
    <property type="entry name" value="Band_7/SPFH_dom_sf"/>
</dbReference>
<gene>
    <name evidence="7" type="primary">LOC112291801</name>
    <name evidence="6" type="ORF">PHYPA_018060</name>
</gene>
<feature type="region of interest" description="Disordered" evidence="4">
    <location>
        <begin position="375"/>
        <end position="433"/>
    </location>
</feature>
<dbReference type="EMBL" id="ABEU02000014">
    <property type="protein sequence ID" value="PNR40657.1"/>
    <property type="molecule type" value="Genomic_DNA"/>
</dbReference>
<dbReference type="InterPro" id="IPR001107">
    <property type="entry name" value="Band_7"/>
</dbReference>
<dbReference type="Gramene" id="Pp3c14_5440V3.1">
    <property type="protein sequence ID" value="Pp3c14_5440V3.1"/>
    <property type="gene ID" value="Pp3c14_5440"/>
</dbReference>
<accession>A0A2K1JGH9</accession>
<evidence type="ECO:0000256" key="3">
    <source>
        <dbReference type="ARBA" id="ARBA00023128"/>
    </source>
</evidence>
<dbReference type="Pfam" id="PF01145">
    <property type="entry name" value="Band_7"/>
    <property type="match status" value="1"/>
</dbReference>
<dbReference type="OMA" id="AMNMQLK"/>
<dbReference type="Pfam" id="PF16200">
    <property type="entry name" value="Band_7_C"/>
    <property type="match status" value="1"/>
</dbReference>
<reference evidence="6 8" key="1">
    <citation type="journal article" date="2008" name="Science">
        <title>The Physcomitrella genome reveals evolutionary insights into the conquest of land by plants.</title>
        <authorList>
            <person name="Rensing S."/>
            <person name="Lang D."/>
            <person name="Zimmer A."/>
            <person name="Terry A."/>
            <person name="Salamov A."/>
            <person name="Shapiro H."/>
            <person name="Nishiyama T."/>
            <person name="Perroud P.-F."/>
            <person name="Lindquist E."/>
            <person name="Kamisugi Y."/>
            <person name="Tanahashi T."/>
            <person name="Sakakibara K."/>
            <person name="Fujita T."/>
            <person name="Oishi K."/>
            <person name="Shin-I T."/>
            <person name="Kuroki Y."/>
            <person name="Toyoda A."/>
            <person name="Suzuki Y."/>
            <person name="Hashimoto A."/>
            <person name="Yamaguchi K."/>
            <person name="Sugano A."/>
            <person name="Kohara Y."/>
            <person name="Fujiyama A."/>
            <person name="Anterola A."/>
            <person name="Aoki S."/>
            <person name="Ashton N."/>
            <person name="Barbazuk W.B."/>
            <person name="Barker E."/>
            <person name="Bennetzen J."/>
            <person name="Bezanilla M."/>
            <person name="Blankenship R."/>
            <person name="Cho S.H."/>
            <person name="Dutcher S."/>
            <person name="Estelle M."/>
            <person name="Fawcett J.A."/>
            <person name="Gundlach H."/>
            <person name="Hanada K."/>
            <person name="Heyl A."/>
            <person name="Hicks K.A."/>
            <person name="Hugh J."/>
            <person name="Lohr M."/>
            <person name="Mayer K."/>
            <person name="Melkozernov A."/>
            <person name="Murata T."/>
            <person name="Nelson D."/>
            <person name="Pils B."/>
            <person name="Prigge M."/>
            <person name="Reiss B."/>
            <person name="Renner T."/>
            <person name="Rombauts S."/>
            <person name="Rushton P."/>
            <person name="Sanderfoot A."/>
            <person name="Schween G."/>
            <person name="Shiu S.-H."/>
            <person name="Stueber K."/>
            <person name="Theodoulou F.L."/>
            <person name="Tu H."/>
            <person name="Van de Peer Y."/>
            <person name="Verrier P.J."/>
            <person name="Waters E."/>
            <person name="Wood A."/>
            <person name="Yang L."/>
            <person name="Cove D."/>
            <person name="Cuming A."/>
            <person name="Hasebe M."/>
            <person name="Lucas S."/>
            <person name="Mishler D.B."/>
            <person name="Reski R."/>
            <person name="Grigoriev I."/>
            <person name="Quatrano R.S."/>
            <person name="Boore J.L."/>
        </authorList>
    </citation>
    <scope>NUCLEOTIDE SEQUENCE [LARGE SCALE GENOMIC DNA]</scope>
    <source>
        <strain evidence="7 8">cv. Gransden 2004</strain>
    </source>
</reference>
<sequence>MATGSRARGVATLGFRVLAVSTRSVNGRFSSASGSPSSRLLSGFSGQVEDSLAIRTLGNWTPVRGFKSGRDDPSFRYEMSPPTNWGVRIVPEKSAFVIERFGKYLKTLGSGIHVMIPLVDRIAYVHSLKEEAIPIPNQSAITKDNVSISIDGVLYLKIVDPIRASYGVENPIYAIIQLAQTTMRSELGKITLDKTFEERDTLNENIVKAINEAASDWGLQCLRYEIRDISPPPGVRAAMEMQAEAERRKRAQVLESEGERQSHINIADGKKNSVILESEAAMMDQVNRAKGEADAILARAEATSKGIQLLSQAIRAEGGSEAASLRVAEQYLQAFSQLAKESTTMLLPSNASEPAAMIAQALSIYKGIVGVDGVSTRMSPDGGPKPKDQSSGPWKPTPLDSEKDKIGQDPTRGASDINREPPVPRNFSLQTPA</sequence>
<evidence type="ECO:0000256" key="2">
    <source>
        <dbReference type="ARBA" id="ARBA00008164"/>
    </source>
</evidence>
<dbReference type="EnsemblPlants" id="Pp3c14_5440V3.1">
    <property type="protein sequence ID" value="Pp3c14_5440V3.1"/>
    <property type="gene ID" value="Pp3c14_5440"/>
</dbReference>
<keyword evidence="3" id="KW-0496">Mitochondrion</keyword>
<dbReference type="PRINTS" id="PR00721">
    <property type="entry name" value="STOMATIN"/>
</dbReference>
<dbReference type="SUPFAM" id="SSF117892">
    <property type="entry name" value="Band 7/SPFH domain"/>
    <property type="match status" value="1"/>
</dbReference>
<dbReference type="CDD" id="cd08829">
    <property type="entry name" value="SPFH_paraslipin"/>
    <property type="match status" value="1"/>
</dbReference>
<proteinExistence type="inferred from homology"/>
<reference evidence="6 8" key="2">
    <citation type="journal article" date="2018" name="Plant J.">
        <title>The Physcomitrella patens chromosome-scale assembly reveals moss genome structure and evolution.</title>
        <authorList>
            <person name="Lang D."/>
            <person name="Ullrich K.K."/>
            <person name="Murat F."/>
            <person name="Fuchs J."/>
            <person name="Jenkins J."/>
            <person name="Haas F.B."/>
            <person name="Piednoel M."/>
            <person name="Gundlach H."/>
            <person name="Van Bel M."/>
            <person name="Meyberg R."/>
            <person name="Vives C."/>
            <person name="Morata J."/>
            <person name="Symeonidi A."/>
            <person name="Hiss M."/>
            <person name="Muchero W."/>
            <person name="Kamisugi Y."/>
            <person name="Saleh O."/>
            <person name="Blanc G."/>
            <person name="Decker E.L."/>
            <person name="van Gessel N."/>
            <person name="Grimwood J."/>
            <person name="Hayes R.D."/>
            <person name="Graham S.W."/>
            <person name="Gunter L.E."/>
            <person name="McDaniel S.F."/>
            <person name="Hoernstein S.N.W."/>
            <person name="Larsson A."/>
            <person name="Li F.W."/>
            <person name="Perroud P.F."/>
            <person name="Phillips J."/>
            <person name="Ranjan P."/>
            <person name="Rokshar D.S."/>
            <person name="Rothfels C.J."/>
            <person name="Schneider L."/>
            <person name="Shu S."/>
            <person name="Stevenson D.W."/>
            <person name="Thummler F."/>
            <person name="Tillich M."/>
            <person name="Villarreal Aguilar J.C."/>
            <person name="Widiez T."/>
            <person name="Wong G.K."/>
            <person name="Wymore A."/>
            <person name="Zhang Y."/>
            <person name="Zimmer A.D."/>
            <person name="Quatrano R.S."/>
            <person name="Mayer K.F.X."/>
            <person name="Goodstein D."/>
            <person name="Casacuberta J.M."/>
            <person name="Vandepoele K."/>
            <person name="Reski R."/>
            <person name="Cuming A.C."/>
            <person name="Tuskan G.A."/>
            <person name="Maumus F."/>
            <person name="Salse J."/>
            <person name="Schmutz J."/>
            <person name="Rensing S.A."/>
        </authorList>
    </citation>
    <scope>NUCLEOTIDE SEQUENCE [LARGE SCALE GENOMIC DNA]</scope>
    <source>
        <strain evidence="7 8">cv. Gransden 2004</strain>
    </source>
</reference>
<dbReference type="GeneID" id="112291801"/>
<dbReference type="GO" id="GO:0005739">
    <property type="term" value="C:mitochondrion"/>
    <property type="evidence" value="ECO:0000318"/>
    <property type="project" value="GO_Central"/>
</dbReference>
<dbReference type="PANTHER" id="PTHR43327:SF10">
    <property type="entry name" value="STOMATIN-LIKE PROTEIN 2, MITOCHONDRIAL"/>
    <property type="match status" value="1"/>
</dbReference>
<dbReference type="Proteomes" id="UP000006727">
    <property type="component" value="Chromosome 14"/>
</dbReference>
<dbReference type="PANTHER" id="PTHR43327">
    <property type="entry name" value="STOMATIN-LIKE PROTEIN 2, MITOCHONDRIAL"/>
    <property type="match status" value="1"/>
</dbReference>
<dbReference type="RefSeq" id="XP_024395472.1">
    <property type="nucleotide sequence ID" value="XM_024539704.2"/>
</dbReference>
<dbReference type="InterPro" id="IPR032435">
    <property type="entry name" value="STML2-like_C"/>
</dbReference>
<evidence type="ECO:0000313" key="7">
    <source>
        <dbReference type="EnsemblPlants" id="Pp3c14_5440V3.1"/>
    </source>
</evidence>
<dbReference type="PaxDb" id="3218-PP1S150_45V6.1"/>
<dbReference type="SMART" id="SM00244">
    <property type="entry name" value="PHB"/>
    <property type="match status" value="1"/>
</dbReference>
<evidence type="ECO:0000313" key="6">
    <source>
        <dbReference type="EMBL" id="PNR40657.1"/>
    </source>
</evidence>